<keyword evidence="10" id="KW-1185">Reference proteome</keyword>
<proteinExistence type="inferred from homology"/>
<evidence type="ECO:0000256" key="7">
    <source>
        <dbReference type="SAM" id="Coils"/>
    </source>
</evidence>
<dbReference type="EMBL" id="JABFDY010000027">
    <property type="protein sequence ID" value="KAF7687371.1"/>
    <property type="molecule type" value="Genomic_DNA"/>
</dbReference>
<comment type="similarity">
    <text evidence="2">Belongs to the CFAP157 family.</text>
</comment>
<evidence type="ECO:0000256" key="6">
    <source>
        <dbReference type="ARBA" id="ARBA00023273"/>
    </source>
</evidence>
<dbReference type="InterPro" id="IPR038844">
    <property type="entry name" value="CFAP157"/>
</dbReference>
<organism evidence="9 10">
    <name type="scientific">Silurus meridionalis</name>
    <name type="common">Southern catfish</name>
    <name type="synonym">Silurus soldatovi meridionalis</name>
    <dbReference type="NCBI Taxonomy" id="175797"/>
    <lineage>
        <taxon>Eukaryota</taxon>
        <taxon>Metazoa</taxon>
        <taxon>Chordata</taxon>
        <taxon>Craniata</taxon>
        <taxon>Vertebrata</taxon>
        <taxon>Euteleostomi</taxon>
        <taxon>Actinopterygii</taxon>
        <taxon>Neopterygii</taxon>
        <taxon>Teleostei</taxon>
        <taxon>Ostariophysi</taxon>
        <taxon>Siluriformes</taxon>
        <taxon>Siluridae</taxon>
        <taxon>Silurus</taxon>
    </lineage>
</organism>
<evidence type="ECO:0000256" key="5">
    <source>
        <dbReference type="ARBA" id="ARBA00023069"/>
    </source>
</evidence>
<feature type="coiled-coil region" evidence="7">
    <location>
        <begin position="32"/>
        <end position="59"/>
    </location>
</feature>
<feature type="compositionally biased region" description="Basic and acidic residues" evidence="8">
    <location>
        <begin position="1"/>
        <end position="13"/>
    </location>
</feature>
<feature type="coiled-coil region" evidence="7">
    <location>
        <begin position="232"/>
        <end position="262"/>
    </location>
</feature>
<feature type="compositionally biased region" description="Polar residues" evidence="8">
    <location>
        <begin position="17"/>
        <end position="26"/>
    </location>
</feature>
<dbReference type="AlphaFoldDB" id="A0A8T0A666"/>
<feature type="coiled-coil region" evidence="7">
    <location>
        <begin position="145"/>
        <end position="183"/>
    </location>
</feature>
<dbReference type="GO" id="GO:0007288">
    <property type="term" value="P:sperm axoneme assembly"/>
    <property type="evidence" value="ECO:0007669"/>
    <property type="project" value="TreeGrafter"/>
</dbReference>
<keyword evidence="5" id="KW-0969">Cilium</keyword>
<evidence type="ECO:0000256" key="3">
    <source>
        <dbReference type="ARBA" id="ARBA00014087"/>
    </source>
</evidence>
<dbReference type="Proteomes" id="UP000606274">
    <property type="component" value="Unassembled WGS sequence"/>
</dbReference>
<evidence type="ECO:0000313" key="10">
    <source>
        <dbReference type="Proteomes" id="UP000606274"/>
    </source>
</evidence>
<feature type="region of interest" description="Disordered" evidence="8">
    <location>
        <begin position="1"/>
        <end position="30"/>
    </location>
</feature>
<dbReference type="PANTHER" id="PTHR31954:SF1">
    <property type="entry name" value="CILIA- AND FLAGELLA-ASSOCIATED PROTEIN 157"/>
    <property type="match status" value="1"/>
</dbReference>
<accession>A0A8T0A666</accession>
<feature type="coiled-coil region" evidence="7">
    <location>
        <begin position="85"/>
        <end position="112"/>
    </location>
</feature>
<comment type="subcellular location">
    <subcellularLocation>
        <location evidence="1">Cell projection</location>
        <location evidence="1">Cilium</location>
    </subcellularLocation>
</comment>
<reference evidence="9" key="1">
    <citation type="submission" date="2020-08" db="EMBL/GenBank/DDBJ databases">
        <title>Chromosome-level assembly of Southern catfish (Silurus meridionalis) provides insights into visual adaptation to the nocturnal and benthic lifestyles.</title>
        <authorList>
            <person name="Zhang Y."/>
            <person name="Wang D."/>
            <person name="Peng Z."/>
        </authorList>
    </citation>
    <scope>NUCLEOTIDE SEQUENCE</scope>
    <source>
        <strain evidence="9">SWU-2019-XX</strain>
        <tissue evidence="9">Muscle</tissue>
    </source>
</reference>
<evidence type="ECO:0000256" key="1">
    <source>
        <dbReference type="ARBA" id="ARBA00004138"/>
    </source>
</evidence>
<dbReference type="PANTHER" id="PTHR31954">
    <property type="entry name" value="CILIA- AND FLAGELLA-ASSOCIATED PROTEIN 157"/>
    <property type="match status" value="1"/>
</dbReference>
<dbReference type="GO" id="GO:0036064">
    <property type="term" value="C:ciliary basal body"/>
    <property type="evidence" value="ECO:0007669"/>
    <property type="project" value="TreeGrafter"/>
</dbReference>
<dbReference type="GO" id="GO:0008017">
    <property type="term" value="F:microtubule binding"/>
    <property type="evidence" value="ECO:0007669"/>
    <property type="project" value="TreeGrafter"/>
</dbReference>
<protein>
    <recommendedName>
        <fullName evidence="3">Cilia- and flagella-associated protein 157</fullName>
    </recommendedName>
</protein>
<keyword evidence="4 7" id="KW-0175">Coiled coil</keyword>
<evidence type="ECO:0000256" key="4">
    <source>
        <dbReference type="ARBA" id="ARBA00023054"/>
    </source>
</evidence>
<evidence type="ECO:0000256" key="2">
    <source>
        <dbReference type="ARBA" id="ARBA00010841"/>
    </source>
</evidence>
<evidence type="ECO:0000313" key="9">
    <source>
        <dbReference type="EMBL" id="KAF7687371.1"/>
    </source>
</evidence>
<evidence type="ECO:0000256" key="8">
    <source>
        <dbReference type="SAM" id="MobiDB-lite"/>
    </source>
</evidence>
<feature type="coiled-coil region" evidence="7">
    <location>
        <begin position="298"/>
        <end position="353"/>
    </location>
</feature>
<comment type="caution">
    <text evidence="9">The sequence shown here is derived from an EMBL/GenBank/DDBJ whole genome shotgun (WGS) entry which is preliminary data.</text>
</comment>
<sequence length="554" mass="63768">MPPKKDGKQKAEKTATLGENTAQDNALSEGGKEFYRAQIRDLEERLEKYQHKCDELEVRQKDFSTSYNNVVREKQDIVLYLKRTLSQKEDELADISEKYQELQAAKDAEKESFDRQLSVLRSEFQETRDKLISENMVLAGKLASLEDFQMQKDEIMGQMESLKEQLEHQRQDHQSVIYNLEKKAVLDNYKLKKEMQQHMATVAAEFHKISDKKIPETTKRAIRENMIAMTRLRQISDTTKELMEENDALKDKEKQLKREIEIIEPLLNEMTRKSLANQKVVQQLTEKCKLMHVELEDYASHKQEHQKLVNNHSTLQKELNALRQDHKSAMDELNQTKVEAARLKTELQEERTQRGYVDTVLQEAAMALKEALKVVNEVPREEVSEVQTFAMRNQMMQKLMAILDSAEAISKGSKPAPSHFIPTKEDPHESITAGMERKSGIPAPTKATLHFRTRDHGFIHCQTRTDNTVMSKRVTGNRKLKKGMILQKPLAEKDTGPLQPDSQVTHRREACSERRARVDPAASCKDGLPVAISLPVLCQGWISQKDSNYDLDFA</sequence>
<keyword evidence="6" id="KW-0966">Cell projection</keyword>
<name>A0A8T0A666_SILME</name>
<gene>
    <name evidence="9" type="ORF">HF521_014599</name>
</gene>